<dbReference type="PANTHER" id="PTHR37042">
    <property type="entry name" value="OUTER MEMBRANE PROTEIN RV1973"/>
    <property type="match status" value="1"/>
</dbReference>
<feature type="region of interest" description="Disordered" evidence="3">
    <location>
        <begin position="1"/>
        <end position="91"/>
    </location>
</feature>
<dbReference type="OrthoDB" id="4774723at2"/>
<comment type="subcellular location">
    <subcellularLocation>
        <location evidence="1">Membrane</location>
    </subcellularLocation>
</comment>
<dbReference type="STRING" id="455432.AWN90_13510"/>
<keyword evidence="6" id="KW-1185">Reference proteome</keyword>
<keyword evidence="4" id="KW-1133">Transmembrane helix</keyword>
<sequence length="254" mass="26930">MTETPTPPGRPRRRASRRAGPPVDDQRTTPATAATTVVIGKTPAAKTLAPTDAKPIDAEASLWSPDRVPEVTGESDAGAAESEGTAEAGKRGLGPLGWAAAAVVVLSIMGLIGSGGFAFYHHRQVEQVQARRAEYVQTARQAVLDLTTINDNTAGQDIDRVLSVLSGDLKKDLTQNRDAYQKVVQQIKIKATGQVTEAAIESDDANSARVLVVAKQTLTNAGTNDGPQERNYRFRVTLTRGDKGVTASDVEFVA</sequence>
<protein>
    <recommendedName>
        <fullName evidence="7">Mce protein</fullName>
    </recommendedName>
</protein>
<gene>
    <name evidence="5" type="ORF">AWN90_13510</name>
</gene>
<dbReference type="Proteomes" id="UP000076512">
    <property type="component" value="Unassembled WGS sequence"/>
</dbReference>
<dbReference type="RefSeq" id="WP_067580734.1">
    <property type="nucleotide sequence ID" value="NZ_JABMCZ010000002.1"/>
</dbReference>
<keyword evidence="4" id="KW-0812">Transmembrane</keyword>
<evidence type="ECO:0000313" key="6">
    <source>
        <dbReference type="Proteomes" id="UP000076512"/>
    </source>
</evidence>
<evidence type="ECO:0000256" key="2">
    <source>
        <dbReference type="ARBA" id="ARBA00023136"/>
    </source>
</evidence>
<evidence type="ECO:0000256" key="1">
    <source>
        <dbReference type="ARBA" id="ARBA00004370"/>
    </source>
</evidence>
<dbReference type="PANTHER" id="PTHR37042:SF4">
    <property type="entry name" value="OUTER MEMBRANE PROTEIN RV1973"/>
    <property type="match status" value="1"/>
</dbReference>
<organism evidence="5 6">
    <name type="scientific">Nocardia terpenica</name>
    <dbReference type="NCBI Taxonomy" id="455432"/>
    <lineage>
        <taxon>Bacteria</taxon>
        <taxon>Bacillati</taxon>
        <taxon>Actinomycetota</taxon>
        <taxon>Actinomycetes</taxon>
        <taxon>Mycobacteriales</taxon>
        <taxon>Nocardiaceae</taxon>
        <taxon>Nocardia</taxon>
    </lineage>
</organism>
<dbReference type="GO" id="GO:0016020">
    <property type="term" value="C:membrane"/>
    <property type="evidence" value="ECO:0007669"/>
    <property type="project" value="UniProtKB-SubCell"/>
</dbReference>
<feature type="compositionally biased region" description="Low complexity" evidence="3">
    <location>
        <begin position="18"/>
        <end position="36"/>
    </location>
</feature>
<feature type="transmembrane region" description="Helical" evidence="4">
    <location>
        <begin position="98"/>
        <end position="120"/>
    </location>
</feature>
<dbReference type="AlphaFoldDB" id="A0A164HTX1"/>
<name>A0A164HTX1_9NOCA</name>
<reference evidence="5 6" key="1">
    <citation type="submission" date="2016-04" db="EMBL/GenBank/DDBJ databases">
        <authorList>
            <person name="Evans L.H."/>
            <person name="Alamgir A."/>
            <person name="Owens N."/>
            <person name="Weber N.D."/>
            <person name="Virtaneva K."/>
            <person name="Barbian K."/>
            <person name="Babar A."/>
            <person name="Rosenke K."/>
        </authorList>
    </citation>
    <scope>NUCLEOTIDE SEQUENCE [LARGE SCALE GENOMIC DNA]</scope>
    <source>
        <strain evidence="5 6">IFM 0406</strain>
    </source>
</reference>
<dbReference type="EMBL" id="LWGR01000021">
    <property type="protein sequence ID" value="KZM68807.1"/>
    <property type="molecule type" value="Genomic_DNA"/>
</dbReference>
<evidence type="ECO:0000256" key="3">
    <source>
        <dbReference type="SAM" id="MobiDB-lite"/>
    </source>
</evidence>
<comment type="caution">
    <text evidence="5">The sequence shown here is derived from an EMBL/GenBank/DDBJ whole genome shotgun (WGS) entry which is preliminary data.</text>
</comment>
<accession>A0A164HTX1</accession>
<evidence type="ECO:0000313" key="5">
    <source>
        <dbReference type="EMBL" id="KZM68807.1"/>
    </source>
</evidence>
<keyword evidence="2 4" id="KW-0472">Membrane</keyword>
<evidence type="ECO:0008006" key="7">
    <source>
        <dbReference type="Google" id="ProtNLM"/>
    </source>
</evidence>
<feature type="compositionally biased region" description="Low complexity" evidence="3">
    <location>
        <begin position="72"/>
        <end position="87"/>
    </location>
</feature>
<proteinExistence type="predicted"/>
<evidence type="ECO:0000256" key="4">
    <source>
        <dbReference type="SAM" id="Phobius"/>
    </source>
</evidence>